<keyword evidence="7" id="KW-1133">Transmembrane helix</keyword>
<keyword evidence="7" id="KW-0472">Membrane</keyword>
<dbReference type="InterPro" id="IPR017850">
    <property type="entry name" value="Alkaline_phosphatase_core_sf"/>
</dbReference>
<organism evidence="9 10">
    <name type="scientific">Tegillarca granosa</name>
    <name type="common">Malaysian cockle</name>
    <name type="synonym">Anadara granosa</name>
    <dbReference type="NCBI Taxonomy" id="220873"/>
    <lineage>
        <taxon>Eukaryota</taxon>
        <taxon>Metazoa</taxon>
        <taxon>Spiralia</taxon>
        <taxon>Lophotrochozoa</taxon>
        <taxon>Mollusca</taxon>
        <taxon>Bivalvia</taxon>
        <taxon>Autobranchia</taxon>
        <taxon>Pteriomorphia</taxon>
        <taxon>Arcoida</taxon>
        <taxon>Arcoidea</taxon>
        <taxon>Arcidae</taxon>
        <taxon>Tegillarca</taxon>
    </lineage>
</organism>
<dbReference type="Pfam" id="PF00884">
    <property type="entry name" value="Sulfatase"/>
    <property type="match status" value="1"/>
</dbReference>
<dbReference type="InterPro" id="IPR024607">
    <property type="entry name" value="Sulfatase_CS"/>
</dbReference>
<comment type="cofactor">
    <cofactor evidence="1">
        <name>Ca(2+)</name>
        <dbReference type="ChEBI" id="CHEBI:29108"/>
    </cofactor>
</comment>
<evidence type="ECO:0000259" key="8">
    <source>
        <dbReference type="Pfam" id="PF00884"/>
    </source>
</evidence>
<name>A0ABQ9E358_TEGGR</name>
<proteinExistence type="inferred from homology"/>
<dbReference type="PANTHER" id="PTHR10342:SF274">
    <property type="entry name" value="ARYLSULFATASE B"/>
    <property type="match status" value="1"/>
</dbReference>
<reference evidence="9 10" key="1">
    <citation type="submission" date="2022-12" db="EMBL/GenBank/DDBJ databases">
        <title>Chromosome-level genome of Tegillarca granosa.</title>
        <authorList>
            <person name="Kim J."/>
        </authorList>
    </citation>
    <scope>NUCLEOTIDE SEQUENCE [LARGE SCALE GENOMIC DNA]</scope>
    <source>
        <strain evidence="9">Teg-2019</strain>
        <tissue evidence="9">Adductor muscle</tissue>
    </source>
</reference>
<evidence type="ECO:0000256" key="2">
    <source>
        <dbReference type="ARBA" id="ARBA00008779"/>
    </source>
</evidence>
<evidence type="ECO:0000256" key="6">
    <source>
        <dbReference type="ARBA" id="ARBA00023180"/>
    </source>
</evidence>
<dbReference type="SUPFAM" id="SSF53649">
    <property type="entry name" value="Alkaline phosphatase-like"/>
    <property type="match status" value="1"/>
</dbReference>
<keyword evidence="5" id="KW-0106">Calcium</keyword>
<keyword evidence="7" id="KW-0812">Transmembrane</keyword>
<sequence>MDRMARGGHGIIENNAPGFLPEKFKLLPQKLKDLGYATHMVGKWHLGFCNLRYTPTYRGFDTFMGYYGGAEDYYTHTLGGVINFLFYSVFFLSFVYTKVVITSVLPIFKSIEITYAKRAVEIINNHDPQKQPLFLYLPFQSVHSPLQVEFTRSSIMVPTEYSDKYTTILDQNRKTYSVTILNFCIQNTFIIYSTNIDFTS</sequence>
<evidence type="ECO:0000256" key="1">
    <source>
        <dbReference type="ARBA" id="ARBA00001913"/>
    </source>
</evidence>
<dbReference type="Gene3D" id="3.40.720.10">
    <property type="entry name" value="Alkaline Phosphatase, subunit A"/>
    <property type="match status" value="1"/>
</dbReference>
<feature type="transmembrane region" description="Helical" evidence="7">
    <location>
        <begin position="84"/>
        <end position="108"/>
    </location>
</feature>
<dbReference type="EMBL" id="JARBDR010000923">
    <property type="protein sequence ID" value="KAJ8297960.1"/>
    <property type="molecule type" value="Genomic_DNA"/>
</dbReference>
<keyword evidence="10" id="KW-1185">Reference proteome</keyword>
<protein>
    <recommendedName>
        <fullName evidence="8">Sulfatase N-terminal domain-containing protein</fullName>
    </recommendedName>
</protein>
<keyword evidence="4" id="KW-0378">Hydrolase</keyword>
<keyword evidence="6" id="KW-0325">Glycoprotein</keyword>
<gene>
    <name evidence="9" type="ORF">KUTeg_024491</name>
</gene>
<evidence type="ECO:0000313" key="9">
    <source>
        <dbReference type="EMBL" id="KAJ8297960.1"/>
    </source>
</evidence>
<evidence type="ECO:0000256" key="3">
    <source>
        <dbReference type="ARBA" id="ARBA00022723"/>
    </source>
</evidence>
<evidence type="ECO:0000313" key="10">
    <source>
        <dbReference type="Proteomes" id="UP001217089"/>
    </source>
</evidence>
<dbReference type="Proteomes" id="UP001217089">
    <property type="component" value="Unassembled WGS sequence"/>
</dbReference>
<keyword evidence="3" id="KW-0479">Metal-binding</keyword>
<feature type="domain" description="Sulfatase N-terminal" evidence="8">
    <location>
        <begin position="15"/>
        <end position="152"/>
    </location>
</feature>
<comment type="similarity">
    <text evidence="2">Belongs to the sulfatase family.</text>
</comment>
<dbReference type="PANTHER" id="PTHR10342">
    <property type="entry name" value="ARYLSULFATASE"/>
    <property type="match status" value="1"/>
</dbReference>
<dbReference type="InterPro" id="IPR000917">
    <property type="entry name" value="Sulfatase_N"/>
</dbReference>
<evidence type="ECO:0000256" key="5">
    <source>
        <dbReference type="ARBA" id="ARBA00022837"/>
    </source>
</evidence>
<accession>A0ABQ9E358</accession>
<evidence type="ECO:0000256" key="7">
    <source>
        <dbReference type="SAM" id="Phobius"/>
    </source>
</evidence>
<dbReference type="PROSITE" id="PS00149">
    <property type="entry name" value="SULFATASE_2"/>
    <property type="match status" value="1"/>
</dbReference>
<evidence type="ECO:0000256" key="4">
    <source>
        <dbReference type="ARBA" id="ARBA00022801"/>
    </source>
</evidence>
<comment type="caution">
    <text evidence="9">The sequence shown here is derived from an EMBL/GenBank/DDBJ whole genome shotgun (WGS) entry which is preliminary data.</text>
</comment>
<dbReference type="InterPro" id="IPR047115">
    <property type="entry name" value="ARSB"/>
</dbReference>